<comment type="caution">
    <text evidence="1">The sequence shown here is derived from an EMBL/GenBank/DDBJ whole genome shotgun (WGS) entry which is preliminary data.</text>
</comment>
<proteinExistence type="predicted"/>
<protein>
    <submittedName>
        <fullName evidence="1">Uncharacterized protein</fullName>
    </submittedName>
</protein>
<evidence type="ECO:0000313" key="2">
    <source>
        <dbReference type="Proteomes" id="UP000029707"/>
    </source>
</evidence>
<organism evidence="1 2">
    <name type="scientific">Helicobacter japonicus</name>
    <dbReference type="NCBI Taxonomy" id="425400"/>
    <lineage>
        <taxon>Bacteria</taxon>
        <taxon>Pseudomonadati</taxon>
        <taxon>Campylobacterota</taxon>
        <taxon>Epsilonproteobacteria</taxon>
        <taxon>Campylobacterales</taxon>
        <taxon>Helicobacteraceae</taxon>
        <taxon>Helicobacter</taxon>
    </lineage>
</organism>
<keyword evidence="2" id="KW-1185">Reference proteome</keyword>
<sequence length="77" mass="8425">MDSYVSKNGEITSKDALIAEIESLLNTIPASSHTHLSFAVMNVLSCEDLESIRDSLLQKCDNVIARNADWLKGLSSD</sequence>
<dbReference type="OrthoDB" id="5327027at2"/>
<dbReference type="EMBL" id="JRMQ02000001">
    <property type="protein sequence ID" value="TLE03258.1"/>
    <property type="molecule type" value="Genomic_DNA"/>
</dbReference>
<dbReference type="AlphaFoldDB" id="A0A4U8TVY6"/>
<name>A0A4U8TVY6_9HELI</name>
<dbReference type="Proteomes" id="UP000029707">
    <property type="component" value="Unassembled WGS sequence"/>
</dbReference>
<accession>A0A4U8TVY6</accession>
<evidence type="ECO:0000313" key="1">
    <source>
        <dbReference type="EMBL" id="TLE03258.1"/>
    </source>
</evidence>
<dbReference type="STRING" id="425400.LS65_07385"/>
<dbReference type="GeneID" id="82321021"/>
<dbReference type="RefSeq" id="WP_034362760.1">
    <property type="nucleotide sequence ID" value="NZ_CAJUDB010000004.1"/>
</dbReference>
<gene>
    <name evidence="1" type="ORF">LS65_000320</name>
</gene>
<reference evidence="1 2" key="1">
    <citation type="journal article" date="2014" name="Genome Announc.">
        <title>Draft genome sequences of eight enterohepatic helicobacter species isolated from both laboratory and wild rodents.</title>
        <authorList>
            <person name="Sheh A."/>
            <person name="Shen Z."/>
            <person name="Fox J.G."/>
        </authorList>
    </citation>
    <scope>NUCLEOTIDE SEQUENCE [LARGE SCALE GENOMIC DNA]</scope>
    <source>
        <strain evidence="1 2">MIT 01-6451</strain>
    </source>
</reference>